<name>A0A819G131_9BILA</name>
<keyword evidence="3 5" id="KW-1133">Transmembrane helix</keyword>
<evidence type="ECO:0000256" key="4">
    <source>
        <dbReference type="ARBA" id="ARBA00023136"/>
    </source>
</evidence>
<dbReference type="Proteomes" id="UP000663836">
    <property type="component" value="Unassembled WGS sequence"/>
</dbReference>
<feature type="transmembrane region" description="Helical" evidence="5">
    <location>
        <begin position="17"/>
        <end position="41"/>
    </location>
</feature>
<keyword evidence="2 5" id="KW-0812">Transmembrane</keyword>
<dbReference type="SUPFAM" id="SSF55486">
    <property type="entry name" value="Metalloproteases ('zincins'), catalytic domain"/>
    <property type="match status" value="1"/>
</dbReference>
<evidence type="ECO:0000259" key="6">
    <source>
        <dbReference type="PROSITE" id="PS50262"/>
    </source>
</evidence>
<dbReference type="PROSITE" id="PS50262">
    <property type="entry name" value="G_PROTEIN_RECEP_F1_2"/>
    <property type="match status" value="1"/>
</dbReference>
<dbReference type="EMBL" id="CAJOBD010002368">
    <property type="protein sequence ID" value="CAF3876911.1"/>
    <property type="molecule type" value="Genomic_DNA"/>
</dbReference>
<accession>A0A819G131</accession>
<comment type="caution">
    <text evidence="7">The sequence shown here is derived from an EMBL/GenBank/DDBJ whole genome shotgun (WGS) entry which is preliminary data.</text>
</comment>
<dbReference type="AlphaFoldDB" id="A0A819G131"/>
<dbReference type="GO" id="GO:0016020">
    <property type="term" value="C:membrane"/>
    <property type="evidence" value="ECO:0007669"/>
    <property type="project" value="UniProtKB-SubCell"/>
</dbReference>
<dbReference type="InterPro" id="IPR017452">
    <property type="entry name" value="GPCR_Rhodpsn_7TM"/>
</dbReference>
<sequence>MCSVPCYLTTYWGVFDLLFNVIFPVCTIVIANLALIARVIYQKSIVVRRTRIDWRRQRKMTLQLGIISTLYLVIWLPVGIGLLGQIYISSTFFLDQIDIFSFLTYLVPLLLPFVCLISMPGLMKKLKAILFRRQIMAVAPKIDENYEQSIIIPVNYNSNQSFSPSLFDDNQLLPGQSRIDYKIHQGFTLNEEILIKNALEIIANRLFKPEILQNMYNICGTSGELLGARVWSRSQLGNDKNYHGMYDLLRFQLMCLKIKSENDQCPTIHIYPMYEKNETQAEGTVGCISCISHGSTFSIEGNFQVKLNRYNLDALNKNVENLVYWAGTIVHEMLHNLGHKHKNNDYSNQWQINIFENCFIYNGNYSI</sequence>
<proteinExistence type="predicted"/>
<gene>
    <name evidence="7" type="ORF">JBS370_LOCUS19627</name>
</gene>
<organism evidence="7 8">
    <name type="scientific">Rotaria sordida</name>
    <dbReference type="NCBI Taxonomy" id="392033"/>
    <lineage>
        <taxon>Eukaryota</taxon>
        <taxon>Metazoa</taxon>
        <taxon>Spiralia</taxon>
        <taxon>Gnathifera</taxon>
        <taxon>Rotifera</taxon>
        <taxon>Eurotatoria</taxon>
        <taxon>Bdelloidea</taxon>
        <taxon>Philodinida</taxon>
        <taxon>Philodinidae</taxon>
        <taxon>Rotaria</taxon>
    </lineage>
</organism>
<feature type="domain" description="G-protein coupled receptors family 1 profile" evidence="6">
    <location>
        <begin position="1"/>
        <end position="115"/>
    </location>
</feature>
<feature type="transmembrane region" description="Helical" evidence="5">
    <location>
        <begin position="62"/>
        <end position="87"/>
    </location>
</feature>
<reference evidence="7" key="1">
    <citation type="submission" date="2021-02" db="EMBL/GenBank/DDBJ databases">
        <authorList>
            <person name="Nowell W R."/>
        </authorList>
    </citation>
    <scope>NUCLEOTIDE SEQUENCE</scope>
</reference>
<comment type="subcellular location">
    <subcellularLocation>
        <location evidence="1">Membrane</location>
    </subcellularLocation>
</comment>
<evidence type="ECO:0000313" key="8">
    <source>
        <dbReference type="Proteomes" id="UP000663836"/>
    </source>
</evidence>
<evidence type="ECO:0000256" key="3">
    <source>
        <dbReference type="ARBA" id="ARBA00022989"/>
    </source>
</evidence>
<feature type="transmembrane region" description="Helical" evidence="5">
    <location>
        <begin position="99"/>
        <end position="123"/>
    </location>
</feature>
<dbReference type="SUPFAM" id="SSF81321">
    <property type="entry name" value="Family A G protein-coupled receptor-like"/>
    <property type="match status" value="1"/>
</dbReference>
<keyword evidence="4 5" id="KW-0472">Membrane</keyword>
<evidence type="ECO:0000313" key="7">
    <source>
        <dbReference type="EMBL" id="CAF3876911.1"/>
    </source>
</evidence>
<evidence type="ECO:0000256" key="2">
    <source>
        <dbReference type="ARBA" id="ARBA00022692"/>
    </source>
</evidence>
<evidence type="ECO:0000256" key="5">
    <source>
        <dbReference type="SAM" id="Phobius"/>
    </source>
</evidence>
<dbReference type="Gene3D" id="1.20.1070.10">
    <property type="entry name" value="Rhodopsin 7-helix transmembrane proteins"/>
    <property type="match status" value="1"/>
</dbReference>
<evidence type="ECO:0000256" key="1">
    <source>
        <dbReference type="ARBA" id="ARBA00004370"/>
    </source>
</evidence>
<protein>
    <recommendedName>
        <fullName evidence="6">G-protein coupled receptors family 1 profile domain-containing protein</fullName>
    </recommendedName>
</protein>